<keyword evidence="6 7" id="KW-0472">Membrane</keyword>
<sequence length="454" mass="49972">MKSTSGKIEKQLSWWQLSLLGVACTIGTGFFLGSSIAISMAGPSVVFAFFLAAVGTYFVYEALAKMTIADPQSGSFRTYAKKAYGRWAGFSTGWVYWLSELLIMGSQLTALSIFSKFWFPNIPLWIFACGYAVLAILVIVTGTKTFDRIENLLAVLKVAAILMFIILAILGISGLLGEGEGITTIPRTYGGLFPNGITGLLPALIFGFYGFAGIEIIGLLAIRLKNMNDVTKSGKAMFFLLAIIYITAISLALLMVPWENFSTDKSPFVKALDKYNIAFIPHVFNGVFIIAGFSTMVASLFAMIKILISLAEDRDAPAFLSKKVKNMALPAIGLTSASIVVAIVLSIVMPDSIYEYFTTAAGLMLLYNWFFIIGSYGRLHELTTMDKVKRWSGFTIVLVAIIGTAFHQTSRPGLYVSLLFILIIGIITFMMRSWWKKHPDEPDNKQRTSLFKKV</sequence>
<accession>A0ABS6JU05</accession>
<dbReference type="InterPro" id="IPR004841">
    <property type="entry name" value="AA-permease/SLC12A_dom"/>
</dbReference>
<proteinExistence type="predicted"/>
<dbReference type="Proteomes" id="UP000790580">
    <property type="component" value="Unassembled WGS sequence"/>
</dbReference>
<feature type="domain" description="Amino acid permease/ SLC12A" evidence="8">
    <location>
        <begin position="19"/>
        <end position="380"/>
    </location>
</feature>
<reference evidence="9 10" key="1">
    <citation type="submission" date="2021-06" db="EMBL/GenBank/DDBJ databases">
        <title>Bacillus sp. RD4P76, an endophyte from a halophyte.</title>
        <authorList>
            <person name="Sun J.-Q."/>
        </authorList>
    </citation>
    <scope>NUCLEOTIDE SEQUENCE [LARGE SCALE GENOMIC DNA]</scope>
    <source>
        <strain evidence="9 10">JCM 17098</strain>
    </source>
</reference>
<gene>
    <name evidence="9" type="ORF">KS407_11530</name>
</gene>
<feature type="transmembrane region" description="Helical" evidence="7">
    <location>
        <begin position="278"/>
        <end position="308"/>
    </location>
</feature>
<feature type="transmembrane region" description="Helical" evidence="7">
    <location>
        <begin position="12"/>
        <end position="38"/>
    </location>
</feature>
<comment type="caution">
    <text evidence="9">The sequence shown here is derived from an EMBL/GenBank/DDBJ whole genome shotgun (WGS) entry which is preliminary data.</text>
</comment>
<evidence type="ECO:0000256" key="2">
    <source>
        <dbReference type="ARBA" id="ARBA00022448"/>
    </source>
</evidence>
<feature type="transmembrane region" description="Helical" evidence="7">
    <location>
        <begin position="328"/>
        <end position="350"/>
    </location>
</feature>
<evidence type="ECO:0000313" key="10">
    <source>
        <dbReference type="Proteomes" id="UP000790580"/>
    </source>
</evidence>
<keyword evidence="10" id="KW-1185">Reference proteome</keyword>
<evidence type="ECO:0000256" key="7">
    <source>
        <dbReference type="SAM" id="Phobius"/>
    </source>
</evidence>
<evidence type="ECO:0000256" key="4">
    <source>
        <dbReference type="ARBA" id="ARBA00022970"/>
    </source>
</evidence>
<evidence type="ECO:0000313" key="9">
    <source>
        <dbReference type="EMBL" id="MBU9722066.1"/>
    </source>
</evidence>
<dbReference type="Gene3D" id="1.20.1740.10">
    <property type="entry name" value="Amino acid/polyamine transporter I"/>
    <property type="match status" value="1"/>
</dbReference>
<keyword evidence="3 7" id="KW-0812">Transmembrane</keyword>
<keyword evidence="5 7" id="KW-1133">Transmembrane helix</keyword>
<feature type="transmembrane region" description="Helical" evidence="7">
    <location>
        <begin position="414"/>
        <end position="435"/>
    </location>
</feature>
<feature type="transmembrane region" description="Helical" evidence="7">
    <location>
        <begin position="391"/>
        <end position="408"/>
    </location>
</feature>
<evidence type="ECO:0000256" key="1">
    <source>
        <dbReference type="ARBA" id="ARBA00004651"/>
    </source>
</evidence>
<evidence type="ECO:0000256" key="6">
    <source>
        <dbReference type="ARBA" id="ARBA00023136"/>
    </source>
</evidence>
<feature type="transmembrane region" description="Helical" evidence="7">
    <location>
        <begin position="154"/>
        <end position="177"/>
    </location>
</feature>
<dbReference type="PROSITE" id="PS51257">
    <property type="entry name" value="PROKAR_LIPOPROTEIN"/>
    <property type="match status" value="1"/>
</dbReference>
<dbReference type="Pfam" id="PF00324">
    <property type="entry name" value="AA_permease"/>
    <property type="match status" value="1"/>
</dbReference>
<comment type="subcellular location">
    <subcellularLocation>
        <location evidence="1">Cell membrane</location>
        <topology evidence="1">Multi-pass membrane protein</topology>
    </subcellularLocation>
</comment>
<feature type="transmembrane region" description="Helical" evidence="7">
    <location>
        <begin position="236"/>
        <end position="258"/>
    </location>
</feature>
<evidence type="ECO:0000256" key="5">
    <source>
        <dbReference type="ARBA" id="ARBA00022989"/>
    </source>
</evidence>
<dbReference type="PANTHER" id="PTHR43495:SF5">
    <property type="entry name" value="GAMMA-AMINOBUTYRIC ACID PERMEASE"/>
    <property type="match status" value="1"/>
</dbReference>
<name>A0ABS6JU05_9BACI</name>
<feature type="transmembrane region" description="Helical" evidence="7">
    <location>
        <begin position="124"/>
        <end position="142"/>
    </location>
</feature>
<feature type="transmembrane region" description="Helical" evidence="7">
    <location>
        <begin position="44"/>
        <end position="63"/>
    </location>
</feature>
<organism evidence="9 10">
    <name type="scientific">Evansella alkalicola</name>
    <dbReference type="NCBI Taxonomy" id="745819"/>
    <lineage>
        <taxon>Bacteria</taxon>
        <taxon>Bacillati</taxon>
        <taxon>Bacillota</taxon>
        <taxon>Bacilli</taxon>
        <taxon>Bacillales</taxon>
        <taxon>Bacillaceae</taxon>
        <taxon>Evansella</taxon>
    </lineage>
</organism>
<dbReference type="RefSeq" id="WP_088075282.1">
    <property type="nucleotide sequence ID" value="NZ_JAHQCR010000047.1"/>
</dbReference>
<dbReference type="EMBL" id="JAHQCR010000047">
    <property type="protein sequence ID" value="MBU9722066.1"/>
    <property type="molecule type" value="Genomic_DNA"/>
</dbReference>
<evidence type="ECO:0000259" key="8">
    <source>
        <dbReference type="Pfam" id="PF00324"/>
    </source>
</evidence>
<keyword evidence="4" id="KW-0029">Amino-acid transport</keyword>
<feature type="transmembrane region" description="Helical" evidence="7">
    <location>
        <begin position="197"/>
        <end position="224"/>
    </location>
</feature>
<protein>
    <submittedName>
        <fullName evidence="9">Amino acid permease</fullName>
    </submittedName>
</protein>
<dbReference type="PIRSF" id="PIRSF006060">
    <property type="entry name" value="AA_transporter"/>
    <property type="match status" value="1"/>
</dbReference>
<evidence type="ECO:0000256" key="3">
    <source>
        <dbReference type="ARBA" id="ARBA00022692"/>
    </source>
</evidence>
<feature type="transmembrane region" description="Helical" evidence="7">
    <location>
        <begin position="84"/>
        <end position="104"/>
    </location>
</feature>
<feature type="transmembrane region" description="Helical" evidence="7">
    <location>
        <begin position="356"/>
        <end position="379"/>
    </location>
</feature>
<dbReference type="PANTHER" id="PTHR43495">
    <property type="entry name" value="GABA PERMEASE"/>
    <property type="match status" value="1"/>
</dbReference>
<keyword evidence="2" id="KW-0813">Transport</keyword>